<dbReference type="Pfam" id="PF08484">
    <property type="entry name" value="Methyltransf_14"/>
    <property type="match status" value="1"/>
</dbReference>
<feature type="non-terminal residue" evidence="3">
    <location>
        <position position="320"/>
    </location>
</feature>
<dbReference type="PANTHER" id="PTHR43861">
    <property type="entry name" value="TRANS-ACONITATE 2-METHYLTRANSFERASE-RELATED"/>
    <property type="match status" value="1"/>
</dbReference>
<evidence type="ECO:0000313" key="3">
    <source>
        <dbReference type="EMBL" id="SVB79443.1"/>
    </source>
</evidence>
<accession>A0A382GY15</accession>
<feature type="domain" description="C-methyltransferase" evidence="2">
    <location>
        <begin position="245"/>
        <end position="320"/>
    </location>
</feature>
<proteinExistence type="predicted"/>
<dbReference type="Pfam" id="PF13489">
    <property type="entry name" value="Methyltransf_23"/>
    <property type="match status" value="1"/>
</dbReference>
<dbReference type="InterPro" id="IPR013691">
    <property type="entry name" value="MeTrfase_14"/>
</dbReference>
<evidence type="ECO:0008006" key="4">
    <source>
        <dbReference type="Google" id="ProtNLM"/>
    </source>
</evidence>
<dbReference type="EMBL" id="UINC01057840">
    <property type="protein sequence ID" value="SVB79443.1"/>
    <property type="molecule type" value="Genomic_DNA"/>
</dbReference>
<reference evidence="3" key="1">
    <citation type="submission" date="2018-05" db="EMBL/GenBank/DDBJ databases">
        <authorList>
            <person name="Lanie J.A."/>
            <person name="Ng W.-L."/>
            <person name="Kazmierczak K.M."/>
            <person name="Andrzejewski T.M."/>
            <person name="Davidsen T.M."/>
            <person name="Wayne K.J."/>
            <person name="Tettelin H."/>
            <person name="Glass J.I."/>
            <person name="Rusch D."/>
            <person name="Podicherti R."/>
            <person name="Tsui H.-C.T."/>
            <person name="Winkler M.E."/>
        </authorList>
    </citation>
    <scope>NUCLEOTIDE SEQUENCE</scope>
</reference>
<dbReference type="CDD" id="cd02440">
    <property type="entry name" value="AdoMet_MTases"/>
    <property type="match status" value="1"/>
</dbReference>
<dbReference type="Gene3D" id="3.40.50.150">
    <property type="entry name" value="Vaccinia Virus protein VP39"/>
    <property type="match status" value="1"/>
</dbReference>
<dbReference type="InterPro" id="IPR038576">
    <property type="entry name" value="Methyltransf_Zn-bd_dom_put_sf"/>
</dbReference>
<organism evidence="3">
    <name type="scientific">marine metagenome</name>
    <dbReference type="NCBI Taxonomy" id="408172"/>
    <lineage>
        <taxon>unclassified sequences</taxon>
        <taxon>metagenomes</taxon>
        <taxon>ecological metagenomes</taxon>
    </lineage>
</organism>
<evidence type="ECO:0000259" key="1">
    <source>
        <dbReference type="Pfam" id="PF08421"/>
    </source>
</evidence>
<evidence type="ECO:0000259" key="2">
    <source>
        <dbReference type="Pfam" id="PF08484"/>
    </source>
</evidence>
<dbReference type="InterPro" id="IPR029063">
    <property type="entry name" value="SAM-dependent_MTases_sf"/>
</dbReference>
<dbReference type="PANTHER" id="PTHR43861:SF5">
    <property type="entry name" value="BLL5978 PROTEIN"/>
    <property type="match status" value="1"/>
</dbReference>
<dbReference type="Pfam" id="PF08421">
    <property type="entry name" value="Methyltransf_13"/>
    <property type="match status" value="1"/>
</dbReference>
<dbReference type="AlphaFoldDB" id="A0A382GY15"/>
<dbReference type="Gene3D" id="6.20.50.110">
    <property type="entry name" value="Methyltransferase, zinc-binding domain"/>
    <property type="match status" value="1"/>
</dbReference>
<feature type="domain" description="Methyltransferase putative zinc binding" evidence="1">
    <location>
        <begin position="4"/>
        <end position="63"/>
    </location>
</feature>
<protein>
    <recommendedName>
        <fullName evidence="4">Methyltransferase putative zinc binding domain-containing protein</fullName>
    </recommendedName>
</protein>
<dbReference type="InterPro" id="IPR013630">
    <property type="entry name" value="Methyltransf_Zn-bd_dom_put"/>
</dbReference>
<name>A0A382GY15_9ZZZZ</name>
<sequence>MPQCRICGSAIEAFMSFGKMPIANGFLSPEEFDNEYFFELAPAICGNCAMLQIIEQPDPAKMFHENYAFFSSSSKYMGVHFAKFSAAIQEHHLARYDDPFVVELGSNDGIMLRDFAVQNIRHLGIEPSKNVAEAARATGVNTICEFFGEDVATQIVSKHGQADALLAANVMCHIPDLTGVANGAQALLKPRGVLVFEDPYLGDVIEKTSYDQIYDEHVFVFCALSVANAFGRHGFELVDVEPQITHGGSMRYTLAKKGAKKPSKAVALLIAKETELGLDRAETFDTFRQNCEASRDQLIAVLNDLRKRGAKVAGYGATSK</sequence>
<dbReference type="Gene3D" id="6.10.250.3100">
    <property type="match status" value="1"/>
</dbReference>
<dbReference type="SUPFAM" id="SSF53335">
    <property type="entry name" value="S-adenosyl-L-methionine-dependent methyltransferases"/>
    <property type="match status" value="1"/>
</dbReference>
<gene>
    <name evidence="3" type="ORF">METZ01_LOCUS232297</name>
</gene>